<dbReference type="EMBL" id="KQ964625">
    <property type="protein sequence ID" value="KXN67613.1"/>
    <property type="molecule type" value="Genomic_DNA"/>
</dbReference>
<keyword evidence="2" id="KW-1185">Reference proteome</keyword>
<protein>
    <submittedName>
        <fullName evidence="1">Uncharacterized protein</fullName>
    </submittedName>
</protein>
<organism evidence="1 2">
    <name type="scientific">Conidiobolus coronatus (strain ATCC 28846 / CBS 209.66 / NRRL 28638)</name>
    <name type="common">Delacroixia coronata</name>
    <dbReference type="NCBI Taxonomy" id="796925"/>
    <lineage>
        <taxon>Eukaryota</taxon>
        <taxon>Fungi</taxon>
        <taxon>Fungi incertae sedis</taxon>
        <taxon>Zoopagomycota</taxon>
        <taxon>Entomophthoromycotina</taxon>
        <taxon>Entomophthoromycetes</taxon>
        <taxon>Entomophthorales</taxon>
        <taxon>Ancylistaceae</taxon>
        <taxon>Conidiobolus</taxon>
    </lineage>
</organism>
<evidence type="ECO:0000313" key="1">
    <source>
        <dbReference type="EMBL" id="KXN67613.1"/>
    </source>
</evidence>
<name>A0A137NXM7_CONC2</name>
<gene>
    <name evidence="1" type="ORF">CONCODRAFT_10308</name>
</gene>
<dbReference type="AlphaFoldDB" id="A0A137NXM7"/>
<reference evidence="1 2" key="1">
    <citation type="journal article" date="2015" name="Genome Biol. Evol.">
        <title>Phylogenomic analyses indicate that early fungi evolved digesting cell walls of algal ancestors of land plants.</title>
        <authorList>
            <person name="Chang Y."/>
            <person name="Wang S."/>
            <person name="Sekimoto S."/>
            <person name="Aerts A.L."/>
            <person name="Choi C."/>
            <person name="Clum A."/>
            <person name="LaButti K.M."/>
            <person name="Lindquist E.A."/>
            <person name="Yee Ngan C."/>
            <person name="Ohm R.A."/>
            <person name="Salamov A.A."/>
            <person name="Grigoriev I.V."/>
            <person name="Spatafora J.W."/>
            <person name="Berbee M.L."/>
        </authorList>
    </citation>
    <scope>NUCLEOTIDE SEQUENCE [LARGE SCALE GENOMIC DNA]</scope>
    <source>
        <strain evidence="1 2">NRRL 28638</strain>
    </source>
</reference>
<proteinExistence type="predicted"/>
<accession>A0A137NXM7</accession>
<dbReference type="Proteomes" id="UP000070444">
    <property type="component" value="Unassembled WGS sequence"/>
</dbReference>
<evidence type="ECO:0000313" key="2">
    <source>
        <dbReference type="Proteomes" id="UP000070444"/>
    </source>
</evidence>
<sequence length="363" mass="39832">MEHGIARDSLTPSQLRQSPLSKDFREADNLVQTLSRTCLSHSAQPQLPLKPSDLQLGITVMSTMIDYHTELCNKDMVIYYGREVEILKNQLKIVNAKEIASSTRLIILSDSEEELKHVLGNMFASLRSLNTATTLNKVKGEPCSNSFEKVGSSIKSLPGSSQLHLIDSSVNTIPLAPALHSSGDMRKRHSRSLSPINTEKLISNIVYKVPLQSSAKPTTTSSSTGSSRPARTLLSLLTCNTAPNISLTHFDTGVKLQQAILAEKRHQQAKSPSTSGFTEDLQGKLYGGYPLGFNEGSFKLNFTSYALPQGGQDPWFQHPITLGTGTIIEPFPSFLSLEEKALAHKVGIKSVGNTDYRLIRLYH</sequence>